<evidence type="ECO:0000256" key="2">
    <source>
        <dbReference type="ARBA" id="ARBA00023274"/>
    </source>
</evidence>
<dbReference type="Proteomes" id="UP001189429">
    <property type="component" value="Unassembled WGS sequence"/>
</dbReference>
<sequence>MRGQGGGRRGDEEESESAMEEVTDATAAVRQVLKNALAVGGVVRGFREVCRHVRCKRAQVVFLAESCDEQDKVGIVLGLCQKDGVPLVRVPKTEQTEQHFGKWAGADPRKVRPPVIGDAVTRTGRIVTRRVRGGASFLCVTSYGEQGMATST</sequence>
<dbReference type="InterPro" id="IPR004038">
    <property type="entry name" value="Ribosomal_eL8/eL30/eS12/Gad45"/>
</dbReference>
<evidence type="ECO:0000259" key="4">
    <source>
        <dbReference type="Pfam" id="PF01248"/>
    </source>
</evidence>
<keyword evidence="2" id="KW-0687">Ribonucleoprotein</keyword>
<evidence type="ECO:0000313" key="6">
    <source>
        <dbReference type="Proteomes" id="UP001189429"/>
    </source>
</evidence>
<dbReference type="Pfam" id="PF01248">
    <property type="entry name" value="Ribosomal_L7Ae"/>
    <property type="match status" value="1"/>
</dbReference>
<reference evidence="5" key="1">
    <citation type="submission" date="2023-10" db="EMBL/GenBank/DDBJ databases">
        <authorList>
            <person name="Chen Y."/>
            <person name="Shah S."/>
            <person name="Dougan E. K."/>
            <person name="Thang M."/>
            <person name="Chan C."/>
        </authorList>
    </citation>
    <scope>NUCLEOTIDE SEQUENCE [LARGE SCALE GENOMIC DNA]</scope>
</reference>
<feature type="compositionally biased region" description="Acidic residues" evidence="3">
    <location>
        <begin position="12"/>
        <end position="23"/>
    </location>
</feature>
<comment type="caution">
    <text evidence="5">The sequence shown here is derived from an EMBL/GenBank/DDBJ whole genome shotgun (WGS) entry which is preliminary data.</text>
</comment>
<dbReference type="PANTHER" id="PTHR11843">
    <property type="entry name" value="40S RIBOSOMAL PROTEIN S12"/>
    <property type="match status" value="1"/>
</dbReference>
<keyword evidence="1" id="KW-0689">Ribosomal protein</keyword>
<evidence type="ECO:0000256" key="3">
    <source>
        <dbReference type="SAM" id="MobiDB-lite"/>
    </source>
</evidence>
<evidence type="ECO:0000313" key="5">
    <source>
        <dbReference type="EMBL" id="CAK0855621.1"/>
    </source>
</evidence>
<accession>A0ABN9U9Y5</accession>
<feature type="domain" description="Ribosomal protein eL8/eL30/eS12/Gadd45" evidence="4">
    <location>
        <begin position="28"/>
        <end position="105"/>
    </location>
</feature>
<name>A0ABN9U9Y5_9DINO</name>
<protein>
    <recommendedName>
        <fullName evidence="4">Ribosomal protein eL8/eL30/eS12/Gadd45 domain-containing protein</fullName>
    </recommendedName>
</protein>
<dbReference type="EMBL" id="CAUYUJ010015568">
    <property type="protein sequence ID" value="CAK0855621.1"/>
    <property type="molecule type" value="Genomic_DNA"/>
</dbReference>
<organism evidence="5 6">
    <name type="scientific">Prorocentrum cordatum</name>
    <dbReference type="NCBI Taxonomy" id="2364126"/>
    <lineage>
        <taxon>Eukaryota</taxon>
        <taxon>Sar</taxon>
        <taxon>Alveolata</taxon>
        <taxon>Dinophyceae</taxon>
        <taxon>Prorocentrales</taxon>
        <taxon>Prorocentraceae</taxon>
        <taxon>Prorocentrum</taxon>
    </lineage>
</organism>
<feature type="region of interest" description="Disordered" evidence="3">
    <location>
        <begin position="1"/>
        <end position="23"/>
    </location>
</feature>
<dbReference type="SUPFAM" id="SSF55315">
    <property type="entry name" value="L30e-like"/>
    <property type="match status" value="1"/>
</dbReference>
<evidence type="ECO:0000256" key="1">
    <source>
        <dbReference type="ARBA" id="ARBA00022980"/>
    </source>
</evidence>
<gene>
    <name evidence="5" type="ORF">PCOR1329_LOCUS46291</name>
</gene>
<proteinExistence type="predicted"/>
<dbReference type="InterPro" id="IPR029064">
    <property type="entry name" value="Ribosomal_eL30-like_sf"/>
</dbReference>
<keyword evidence="6" id="KW-1185">Reference proteome</keyword>
<dbReference type="Gene3D" id="3.30.1330.30">
    <property type="match status" value="1"/>
</dbReference>